<dbReference type="AlphaFoldDB" id="A0A813EPA7"/>
<accession>A0A813EPA7</accession>
<name>A0A813EPA7_POLGL</name>
<organism evidence="1 2">
    <name type="scientific">Polarella glacialis</name>
    <name type="common">Dinoflagellate</name>
    <dbReference type="NCBI Taxonomy" id="89957"/>
    <lineage>
        <taxon>Eukaryota</taxon>
        <taxon>Sar</taxon>
        <taxon>Alveolata</taxon>
        <taxon>Dinophyceae</taxon>
        <taxon>Suessiales</taxon>
        <taxon>Suessiaceae</taxon>
        <taxon>Polarella</taxon>
    </lineage>
</organism>
<reference evidence="1" key="1">
    <citation type="submission" date="2021-02" db="EMBL/GenBank/DDBJ databases">
        <authorList>
            <person name="Dougan E. K."/>
            <person name="Rhodes N."/>
            <person name="Thang M."/>
            <person name="Chan C."/>
        </authorList>
    </citation>
    <scope>NUCLEOTIDE SEQUENCE</scope>
</reference>
<protein>
    <submittedName>
        <fullName evidence="1">Uncharacterized protein</fullName>
    </submittedName>
</protein>
<evidence type="ECO:0000313" key="2">
    <source>
        <dbReference type="Proteomes" id="UP000654075"/>
    </source>
</evidence>
<evidence type="ECO:0000313" key="1">
    <source>
        <dbReference type="EMBL" id="CAE8602953.1"/>
    </source>
</evidence>
<dbReference type="EMBL" id="CAJNNV010014843">
    <property type="protein sequence ID" value="CAE8602953.1"/>
    <property type="molecule type" value="Genomic_DNA"/>
</dbReference>
<proteinExistence type="predicted"/>
<feature type="non-terminal residue" evidence="1">
    <location>
        <position position="256"/>
    </location>
</feature>
<keyword evidence="2" id="KW-1185">Reference proteome</keyword>
<gene>
    <name evidence="1" type="ORF">PGLA1383_LOCUS21183</name>
</gene>
<sequence length="256" mass="26119">LKLDKQKTDMLVLSRRNIELDRETRTCNEHIAEARELLEQCSQSQGALDFEIAERLAGCDRLREAAGVQRDRLAGDLRRFAAMKARLLELVDSSAGASQGTSEALELIAEADAMSEKTRTAIEACDKAVAMIDPCPEPLALAAEADTEEPLAVAADAGTEDAAAEAVAAAAAAAAAITTTAAAAAVAEAVAAAAAAEAVAAEAEAVAAEAEAVAAEVVEPAPVLAGPGRLSVTPPLESVSQFISASTAGADGEQIW</sequence>
<dbReference type="Proteomes" id="UP000654075">
    <property type="component" value="Unassembled WGS sequence"/>
</dbReference>
<comment type="caution">
    <text evidence="1">The sequence shown here is derived from an EMBL/GenBank/DDBJ whole genome shotgun (WGS) entry which is preliminary data.</text>
</comment>